<dbReference type="Pfam" id="PF03334">
    <property type="entry name" value="PhaG_MnhG_YufB"/>
    <property type="match status" value="1"/>
</dbReference>
<feature type="transmembrane region" description="Helical" evidence="1">
    <location>
        <begin position="36"/>
        <end position="56"/>
    </location>
</feature>
<dbReference type="NCBIfam" id="NF009314">
    <property type="entry name" value="PRK12674.1-2"/>
    <property type="match status" value="1"/>
</dbReference>
<accession>A0A370DRN8</accession>
<protein>
    <submittedName>
        <fullName evidence="2">Na+/H+ antiporter subunit G</fullName>
    </submittedName>
</protein>
<gene>
    <name evidence="2" type="ORF">DIZ78_07940</name>
</gene>
<evidence type="ECO:0000256" key="1">
    <source>
        <dbReference type="SAM" id="Phobius"/>
    </source>
</evidence>
<feature type="transmembrane region" description="Helical" evidence="1">
    <location>
        <begin position="62"/>
        <end position="84"/>
    </location>
</feature>
<evidence type="ECO:0000313" key="3">
    <source>
        <dbReference type="Proteomes" id="UP000254771"/>
    </source>
</evidence>
<dbReference type="PANTHER" id="PTHR34703">
    <property type="entry name" value="ANTIPORTER SUBUNIT MNHG2-RELATED"/>
    <property type="match status" value="1"/>
</dbReference>
<dbReference type="GO" id="GO:0015385">
    <property type="term" value="F:sodium:proton antiporter activity"/>
    <property type="evidence" value="ECO:0007669"/>
    <property type="project" value="TreeGrafter"/>
</dbReference>
<feature type="transmembrane region" description="Helical" evidence="1">
    <location>
        <begin position="6"/>
        <end position="24"/>
    </location>
</feature>
<reference evidence="2 3" key="1">
    <citation type="journal article" date="2018" name="ISME J.">
        <title>Endosymbiont genomes yield clues of tubeworm success.</title>
        <authorList>
            <person name="Li Y."/>
            <person name="Liles M.R."/>
            <person name="Halanych K.M."/>
        </authorList>
    </citation>
    <scope>NUCLEOTIDE SEQUENCE [LARGE SCALE GENOMIC DNA]</scope>
    <source>
        <strain evidence="2">A1462</strain>
    </source>
</reference>
<keyword evidence="1" id="KW-0472">Membrane</keyword>
<keyword evidence="3" id="KW-1185">Reference proteome</keyword>
<evidence type="ECO:0000313" key="2">
    <source>
        <dbReference type="EMBL" id="RDH86811.1"/>
    </source>
</evidence>
<dbReference type="AlphaFoldDB" id="A0A370DRN8"/>
<organism evidence="2 3">
    <name type="scientific">endosymbiont of Escarpia spicata</name>
    <dbReference type="NCBI Taxonomy" id="2200908"/>
    <lineage>
        <taxon>Bacteria</taxon>
        <taxon>Pseudomonadati</taxon>
        <taxon>Pseudomonadota</taxon>
        <taxon>Gammaproteobacteria</taxon>
        <taxon>sulfur-oxidizing symbionts</taxon>
    </lineage>
</organism>
<dbReference type="Proteomes" id="UP000254771">
    <property type="component" value="Unassembled WGS sequence"/>
</dbReference>
<dbReference type="PANTHER" id="PTHR34703:SF1">
    <property type="entry name" value="ANTIPORTER SUBUNIT MNHG2-RELATED"/>
    <property type="match status" value="1"/>
</dbReference>
<proteinExistence type="predicted"/>
<dbReference type="InterPro" id="IPR005133">
    <property type="entry name" value="PhaG_MnhG_YufB"/>
</dbReference>
<dbReference type="EMBL" id="QFXE01000008">
    <property type="protein sequence ID" value="RDH86811.1"/>
    <property type="molecule type" value="Genomic_DNA"/>
</dbReference>
<dbReference type="NCBIfam" id="TIGR01300">
    <property type="entry name" value="CPA3_mnhG_phaG"/>
    <property type="match status" value="1"/>
</dbReference>
<sequence>MRLLADLFLLIGAAFALLGALGLLRMPDTYNRIQAGTKAVTLGALSFILGIGLLYPEWWAKLLVIAGFILFTNPVGSSSIARAIHLAGIQPWQRASSDPLALKAPQEDKSA</sequence>
<comment type="caution">
    <text evidence="2">The sequence shown here is derived from an EMBL/GenBank/DDBJ whole genome shotgun (WGS) entry which is preliminary data.</text>
</comment>
<keyword evidence="1" id="KW-0812">Transmembrane</keyword>
<name>A0A370DRN8_9GAMM</name>
<keyword evidence="1" id="KW-1133">Transmembrane helix</keyword>